<dbReference type="NCBIfam" id="NF033788">
    <property type="entry name" value="HTH_metalloreg"/>
    <property type="match status" value="1"/>
</dbReference>
<dbReference type="AlphaFoldDB" id="A0AAP2DQ56"/>
<evidence type="ECO:0000259" key="1">
    <source>
        <dbReference type="PROSITE" id="PS50987"/>
    </source>
</evidence>
<feature type="domain" description="HTH arsR-type" evidence="1">
    <location>
        <begin position="1"/>
        <end position="90"/>
    </location>
</feature>
<dbReference type="SMART" id="SM00418">
    <property type="entry name" value="HTH_ARSR"/>
    <property type="match status" value="1"/>
</dbReference>
<dbReference type="GO" id="GO:0003700">
    <property type="term" value="F:DNA-binding transcription factor activity"/>
    <property type="evidence" value="ECO:0007669"/>
    <property type="project" value="InterPro"/>
</dbReference>
<dbReference type="CDD" id="cd00090">
    <property type="entry name" value="HTH_ARSR"/>
    <property type="match status" value="1"/>
</dbReference>
<dbReference type="EMBL" id="JAHESF010000041">
    <property type="protein sequence ID" value="MBT1700458.1"/>
    <property type="molecule type" value="Genomic_DNA"/>
</dbReference>
<evidence type="ECO:0000313" key="2">
    <source>
        <dbReference type="EMBL" id="MBT1700458.1"/>
    </source>
</evidence>
<organism evidence="2 3">
    <name type="scientific">Chryseosolibacter histidini</name>
    <dbReference type="NCBI Taxonomy" id="2782349"/>
    <lineage>
        <taxon>Bacteria</taxon>
        <taxon>Pseudomonadati</taxon>
        <taxon>Bacteroidota</taxon>
        <taxon>Cytophagia</taxon>
        <taxon>Cytophagales</taxon>
        <taxon>Chryseotaleaceae</taxon>
        <taxon>Chryseosolibacter</taxon>
    </lineage>
</organism>
<dbReference type="InterPro" id="IPR036388">
    <property type="entry name" value="WH-like_DNA-bd_sf"/>
</dbReference>
<reference evidence="2 3" key="1">
    <citation type="submission" date="2021-05" db="EMBL/GenBank/DDBJ databases">
        <title>A Polyphasic approach of four new species of the genus Ohtaekwangia: Ohtaekwangia histidinii sp. nov., Ohtaekwangia cretensis sp. nov., Ohtaekwangia indiensis sp. nov., Ohtaekwangia reichenbachii sp. nov. from diverse environment.</title>
        <authorList>
            <person name="Octaviana S."/>
        </authorList>
    </citation>
    <scope>NUCLEOTIDE SEQUENCE [LARGE SCALE GENOMIC DNA]</scope>
    <source>
        <strain evidence="2 3">PWU4</strain>
    </source>
</reference>
<dbReference type="RefSeq" id="WP_254169108.1">
    <property type="nucleotide sequence ID" value="NZ_JAHESF010000041.1"/>
</dbReference>
<dbReference type="PROSITE" id="PS50987">
    <property type="entry name" value="HTH_ARSR_2"/>
    <property type="match status" value="1"/>
</dbReference>
<name>A0AAP2DQ56_9BACT</name>
<evidence type="ECO:0000313" key="3">
    <source>
        <dbReference type="Proteomes" id="UP001319200"/>
    </source>
</evidence>
<dbReference type="PANTHER" id="PTHR38600:SF1">
    <property type="entry name" value="TRANSCRIPTIONAL REGULATORY PROTEIN"/>
    <property type="match status" value="1"/>
</dbReference>
<dbReference type="InterPro" id="IPR036390">
    <property type="entry name" value="WH_DNA-bd_sf"/>
</dbReference>
<gene>
    <name evidence="2" type="ORF">KK083_26460</name>
</gene>
<proteinExistence type="predicted"/>
<dbReference type="SUPFAM" id="SSF46785">
    <property type="entry name" value="Winged helix' DNA-binding domain"/>
    <property type="match status" value="1"/>
</dbReference>
<comment type="caution">
    <text evidence="2">The sequence shown here is derived from an EMBL/GenBank/DDBJ whole genome shotgun (WGS) entry which is preliminary data.</text>
</comment>
<keyword evidence="3" id="KW-1185">Reference proteome</keyword>
<dbReference type="InterPro" id="IPR001845">
    <property type="entry name" value="HTH_ArsR_DNA-bd_dom"/>
</dbReference>
<dbReference type="Pfam" id="PF01022">
    <property type="entry name" value="HTH_5"/>
    <property type="match status" value="1"/>
</dbReference>
<accession>A0AAP2DQ56</accession>
<dbReference type="InterPro" id="IPR011991">
    <property type="entry name" value="ArsR-like_HTH"/>
</dbReference>
<dbReference type="PANTHER" id="PTHR38600">
    <property type="entry name" value="TRANSCRIPTIONAL REGULATORY PROTEIN"/>
    <property type="match status" value="1"/>
</dbReference>
<sequence length="113" mass="13493">METRRDVFQAIADPTRREIIDLLAQQSMNLNAIAEHFDITRPAVSNHIRILNECGIIHIEQVGRERFCKIQPDRLKQVSDWIGKYEDLWVEKIESFEKYLYQLKSKRKKHGRK</sequence>
<dbReference type="Proteomes" id="UP001319200">
    <property type="component" value="Unassembled WGS sequence"/>
</dbReference>
<protein>
    <submittedName>
        <fullName evidence="2">Winged helix-turn-helix domain-containing protein</fullName>
    </submittedName>
</protein>
<dbReference type="Gene3D" id="1.10.10.10">
    <property type="entry name" value="Winged helix-like DNA-binding domain superfamily/Winged helix DNA-binding domain"/>
    <property type="match status" value="1"/>
</dbReference>
<dbReference type="PRINTS" id="PR00778">
    <property type="entry name" value="HTHARSR"/>
</dbReference>